<dbReference type="SFLD" id="SFLDG01067">
    <property type="entry name" value="SPASM/twitch_domain_containing"/>
    <property type="match status" value="1"/>
</dbReference>
<organism evidence="8 9">
    <name type="scientific">Segatella bryantii</name>
    <name type="common">Prevotella bryantii</name>
    <dbReference type="NCBI Taxonomy" id="77095"/>
    <lineage>
        <taxon>Bacteria</taxon>
        <taxon>Pseudomonadati</taxon>
        <taxon>Bacteroidota</taxon>
        <taxon>Bacteroidia</taxon>
        <taxon>Bacteroidales</taxon>
        <taxon>Prevotellaceae</taxon>
        <taxon>Segatella</taxon>
    </lineage>
</organism>
<evidence type="ECO:0000256" key="6">
    <source>
        <dbReference type="ARBA" id="ARBA00023014"/>
    </source>
</evidence>
<evidence type="ECO:0000256" key="4">
    <source>
        <dbReference type="ARBA" id="ARBA00022723"/>
    </source>
</evidence>
<comment type="caution">
    <text evidence="8">The sequence shown here is derived from an EMBL/GenBank/DDBJ whole genome shotgun (WGS) entry which is preliminary data.</text>
</comment>
<evidence type="ECO:0000313" key="9">
    <source>
        <dbReference type="Proteomes" id="UP000216189"/>
    </source>
</evidence>
<dbReference type="InterPro" id="IPR007197">
    <property type="entry name" value="rSAM"/>
</dbReference>
<dbReference type="RefSeq" id="WP_094448551.1">
    <property type="nucleotide sequence ID" value="NZ_CP091802.1"/>
</dbReference>
<gene>
    <name evidence="8" type="ORF">CIK91_07280</name>
</gene>
<dbReference type="Proteomes" id="UP000216189">
    <property type="component" value="Unassembled WGS sequence"/>
</dbReference>
<dbReference type="InterPro" id="IPR058240">
    <property type="entry name" value="rSAM_sf"/>
</dbReference>
<evidence type="ECO:0000259" key="7">
    <source>
        <dbReference type="PROSITE" id="PS51918"/>
    </source>
</evidence>
<dbReference type="InterPro" id="IPR023885">
    <property type="entry name" value="4Fe4S-binding_SPASM_dom"/>
</dbReference>
<dbReference type="PANTHER" id="PTHR43787">
    <property type="entry name" value="FEMO COFACTOR BIOSYNTHESIS PROTEIN NIFB-RELATED"/>
    <property type="match status" value="1"/>
</dbReference>
<dbReference type="PROSITE" id="PS51918">
    <property type="entry name" value="RADICAL_SAM"/>
    <property type="match status" value="1"/>
</dbReference>
<evidence type="ECO:0000256" key="3">
    <source>
        <dbReference type="ARBA" id="ARBA00022691"/>
    </source>
</evidence>
<dbReference type="SFLD" id="SFLDS00029">
    <property type="entry name" value="Radical_SAM"/>
    <property type="match status" value="1"/>
</dbReference>
<keyword evidence="6" id="KW-0411">Iron-sulfur</keyword>
<dbReference type="Pfam" id="PF04055">
    <property type="entry name" value="Radical_SAM"/>
    <property type="match status" value="1"/>
</dbReference>
<feature type="domain" description="Radical SAM core" evidence="7">
    <location>
        <begin position="72"/>
        <end position="319"/>
    </location>
</feature>
<comment type="cofactor">
    <cofactor evidence="1">
        <name>[4Fe-4S] cluster</name>
        <dbReference type="ChEBI" id="CHEBI:49883"/>
    </cofactor>
</comment>
<protein>
    <submittedName>
        <fullName evidence="8">Arylsulfatase regulator</fullName>
    </submittedName>
</protein>
<sequence>MGDEVLLYNTLSNVLLKLGKNDAESLMKIKSGKISVDSLEEQTKKALVDNKILISNDDIELAKFKLLKQYNRMDDSVLALTIAPTLACNLHCAYCFEQQHPSVFMNDDVENDIISFIKGHVNAKYVHVTWFGGEPLLYFKRIVSLTKKIKSIQGIEKYEAEIITNGVNMNEKIASSLRELNINTVHVTIDGLDSANNERRIGLNHEDTFAKIVRGLDLLAKDDNISKTVRVNTDKTNSEQFVKVYDFVRKRYCGLNFNVYAGFIKDSYGCGNSCVGCLNNTEQGKFLIKSYKKLGVPTETLLPPRYNYECIARLKNGYLIGPKGDLYKCWTDLGNLSMCLGYINDLDNISIDLLSEYMVGNDPFCDSECMKCVLFPICGGGCPHSRIMNQFHGAKNDNCCFAKENIEEFIETYYHLQQSINNF</sequence>
<proteinExistence type="predicted"/>
<keyword evidence="9" id="KW-1185">Reference proteome</keyword>
<name>A0ABX4EHG5_SEGBR</name>
<keyword evidence="3" id="KW-0949">S-adenosyl-L-methionine</keyword>
<dbReference type="SUPFAM" id="SSF102114">
    <property type="entry name" value="Radical SAM enzymes"/>
    <property type="match status" value="1"/>
</dbReference>
<keyword evidence="2" id="KW-0004">4Fe-4S</keyword>
<dbReference type="CDD" id="cd01335">
    <property type="entry name" value="Radical_SAM"/>
    <property type="match status" value="1"/>
</dbReference>
<reference evidence="8 9" key="1">
    <citation type="submission" date="2017-08" db="EMBL/GenBank/DDBJ databases">
        <title>Comparative genomics of non-oral Prevotella species.</title>
        <authorList>
            <person name="Accetto T."/>
            <person name="Nograsek B."/>
            <person name="Avgustin G."/>
        </authorList>
    </citation>
    <scope>NUCLEOTIDE SEQUENCE [LARGE SCALE GENOMIC DNA]</scope>
    <source>
        <strain evidence="8 9">TC1-1</strain>
    </source>
</reference>
<dbReference type="InterPro" id="IPR013785">
    <property type="entry name" value="Aldolase_TIM"/>
</dbReference>
<dbReference type="EMBL" id="NPJF01000030">
    <property type="protein sequence ID" value="OYP55389.1"/>
    <property type="molecule type" value="Genomic_DNA"/>
</dbReference>
<dbReference type="NCBIfam" id="TIGR04085">
    <property type="entry name" value="rSAM_more_4Fe4S"/>
    <property type="match status" value="1"/>
</dbReference>
<keyword evidence="4" id="KW-0479">Metal-binding</keyword>
<evidence type="ECO:0000256" key="2">
    <source>
        <dbReference type="ARBA" id="ARBA00022485"/>
    </source>
</evidence>
<evidence type="ECO:0000256" key="5">
    <source>
        <dbReference type="ARBA" id="ARBA00023004"/>
    </source>
</evidence>
<evidence type="ECO:0000313" key="8">
    <source>
        <dbReference type="EMBL" id="OYP55389.1"/>
    </source>
</evidence>
<accession>A0ABX4EHG5</accession>
<dbReference type="Gene3D" id="3.20.20.70">
    <property type="entry name" value="Aldolase class I"/>
    <property type="match status" value="1"/>
</dbReference>
<evidence type="ECO:0000256" key="1">
    <source>
        <dbReference type="ARBA" id="ARBA00001966"/>
    </source>
</evidence>
<keyword evidence="5" id="KW-0408">Iron</keyword>
<dbReference type="PANTHER" id="PTHR43787:SF3">
    <property type="entry name" value="ARYLSULFATASE REGULATORY PROTEIN"/>
    <property type="match status" value="1"/>
</dbReference>